<organism evidence="1 2">
    <name type="scientific">Chryseomicrobium palamuruense</name>
    <dbReference type="NCBI Taxonomy" id="682973"/>
    <lineage>
        <taxon>Bacteria</taxon>
        <taxon>Bacillati</taxon>
        <taxon>Bacillota</taxon>
        <taxon>Bacilli</taxon>
        <taxon>Bacillales</taxon>
        <taxon>Caryophanaceae</taxon>
        <taxon>Chryseomicrobium</taxon>
    </lineage>
</organism>
<gene>
    <name evidence="1" type="ORF">ACFO0S_00150</name>
</gene>
<dbReference type="RefSeq" id="WP_378138942.1">
    <property type="nucleotide sequence ID" value="NZ_JBHSEF010000002.1"/>
</dbReference>
<name>A0ABV8USQ4_9BACL</name>
<evidence type="ECO:0000313" key="1">
    <source>
        <dbReference type="EMBL" id="MFC4353503.1"/>
    </source>
</evidence>
<evidence type="ECO:0000313" key="2">
    <source>
        <dbReference type="Proteomes" id="UP001595733"/>
    </source>
</evidence>
<comment type="caution">
    <text evidence="1">The sequence shown here is derived from an EMBL/GenBank/DDBJ whole genome shotgun (WGS) entry which is preliminary data.</text>
</comment>
<dbReference type="Proteomes" id="UP001595733">
    <property type="component" value="Unassembled WGS sequence"/>
</dbReference>
<dbReference type="EMBL" id="JBHSEF010000002">
    <property type="protein sequence ID" value="MFC4353503.1"/>
    <property type="molecule type" value="Genomic_DNA"/>
</dbReference>
<accession>A0ABV8USQ4</accession>
<keyword evidence="2" id="KW-1185">Reference proteome</keyword>
<proteinExistence type="predicted"/>
<protein>
    <submittedName>
        <fullName evidence="1">Uncharacterized protein</fullName>
    </submittedName>
</protein>
<sequence length="75" mass="8349">MVHPLMLFASMVKRTSWAGIRTSWGDIRTSWAPQSVLRFIPAPVGLVFAPVETVFALACLPSPFFALSAHQFEEE</sequence>
<reference evidence="2" key="1">
    <citation type="journal article" date="2019" name="Int. J. Syst. Evol. Microbiol.">
        <title>The Global Catalogue of Microorganisms (GCM) 10K type strain sequencing project: providing services to taxonomists for standard genome sequencing and annotation.</title>
        <authorList>
            <consortium name="The Broad Institute Genomics Platform"/>
            <consortium name="The Broad Institute Genome Sequencing Center for Infectious Disease"/>
            <person name="Wu L."/>
            <person name="Ma J."/>
        </authorList>
    </citation>
    <scope>NUCLEOTIDE SEQUENCE [LARGE SCALE GENOMIC DNA]</scope>
    <source>
        <strain evidence="2">CCUG 50353</strain>
    </source>
</reference>